<sequence>MCDSRIKRDKNQNIKVFVRVRPINNAETASKSPVIVEIPSNDEIEIHDKNQVKKFRFDKVFGPNSKQVDVYNDVVKPLVGEILAGFNCTVFAYGQTGTGKTFTMEGSCYDATVSWQADFQAGVIPRALSHLFDELQSVQTQEYHVRVSFLELYNEEIFDLLSSDDDTSKIKIYDDPSKKGAILMDKKLEEVIVKDRTEVYKILERGSKKRQTAATLLNAHSSRSHTIFSITVFLKENGVDGEELLKMGKLNLVDLAGSENVGKSGAVDKRAREAGKINRSLLTLGKVIIALVEKAPHIPYRESKLTRLLQESLGGRTKTSIIATVSPAGNNIEETVSTLEYAHRAKNIMNRPEMNDKLSKKTLIKEYLEEIEKLQRDLIATRERNGVYVAPEAYAEMQSLIEIQTKELEEKIDLIKLSEETIHMKEKSIMELKCELDITSIELCEMKTKLESLKNTLNITKSQLKKVTYDRNLQKHLVNKHLATEEALINQGRDLINVAETATTDTKKLHEKISRKQQIEEENLNLTQQFKQDMSNYFVHLEENLDTFVQKMVNSCSSLKSQIVSETETQIKAIHTTIEDFSKDVQDHDAEVTKKFIESVKNSHEDWNSWSQKQLEKASNMTEHEFQALENISSNLSPKICELIENNEKVSANLKVVNDHAASKLMNLVNFTKQSVDGFCNTLLTNQDQFRRKIEEMKKTLEITIENYNQMLENEQSSSELLVKLKSQFLDTFQKYESLETEKKKLHSLVLKGFDHLDTHGKQINEYSQAKSEENMYDMKCMGEEIEQTIECVQKEVLSTTSQALDSLNDMNQKTLHIPNLLENDVTSSRNILQSYHNQFKSEIECLQNVVEKQKEEIQSTARASNEIVSTSAGTFSQAMGEHYTAIRGRSNDLSCEVEQLSSGSVEWKSNFMTQTQSMQKTVKSLGENMKRDISTGDTPCRREFNFPRVLVTTSPHERIVKRFRENRKKSDSSNTEYGDSAVDVSFIAVNSVGASPLPRSMQNDEFMYCQPLLKSPVVIPNDPYTVEPISNLEAPTRTEVITEKNNKENPKGFVSRTKKFQPKGPAKPKSVKKILSTCN</sequence>
<reference evidence="1" key="1">
    <citation type="submission" date="2023-04" db="EMBL/GenBank/DDBJ databases">
        <title>A chromosome-level genome assembly of the parasitoid wasp Eretmocerus hayati.</title>
        <authorList>
            <person name="Zhong Y."/>
            <person name="Liu S."/>
            <person name="Liu Y."/>
        </authorList>
    </citation>
    <scope>NUCLEOTIDE SEQUENCE</scope>
    <source>
        <strain evidence="1">ZJU_SS_LIU_2023</strain>
    </source>
</reference>
<accession>A0ACC2NSM0</accession>
<proteinExistence type="predicted"/>
<dbReference type="EMBL" id="CM056743">
    <property type="protein sequence ID" value="KAJ8674290.1"/>
    <property type="molecule type" value="Genomic_DNA"/>
</dbReference>
<dbReference type="Proteomes" id="UP001239111">
    <property type="component" value="Chromosome 3"/>
</dbReference>
<name>A0ACC2NSM0_9HYME</name>
<protein>
    <submittedName>
        <fullName evidence="1">Uncharacterized protein</fullName>
    </submittedName>
</protein>
<organism evidence="1 2">
    <name type="scientific">Eretmocerus hayati</name>
    <dbReference type="NCBI Taxonomy" id="131215"/>
    <lineage>
        <taxon>Eukaryota</taxon>
        <taxon>Metazoa</taxon>
        <taxon>Ecdysozoa</taxon>
        <taxon>Arthropoda</taxon>
        <taxon>Hexapoda</taxon>
        <taxon>Insecta</taxon>
        <taxon>Pterygota</taxon>
        <taxon>Neoptera</taxon>
        <taxon>Endopterygota</taxon>
        <taxon>Hymenoptera</taxon>
        <taxon>Apocrita</taxon>
        <taxon>Proctotrupomorpha</taxon>
        <taxon>Chalcidoidea</taxon>
        <taxon>Aphelinidae</taxon>
        <taxon>Aphelininae</taxon>
        <taxon>Eretmocerus</taxon>
    </lineage>
</organism>
<comment type="caution">
    <text evidence="1">The sequence shown here is derived from an EMBL/GenBank/DDBJ whole genome shotgun (WGS) entry which is preliminary data.</text>
</comment>
<evidence type="ECO:0000313" key="2">
    <source>
        <dbReference type="Proteomes" id="UP001239111"/>
    </source>
</evidence>
<keyword evidence="2" id="KW-1185">Reference proteome</keyword>
<gene>
    <name evidence="1" type="ORF">QAD02_005552</name>
</gene>
<evidence type="ECO:0000313" key="1">
    <source>
        <dbReference type="EMBL" id="KAJ8674290.1"/>
    </source>
</evidence>